<comment type="subcellular location">
    <subcellularLocation>
        <location evidence="1">Cell membrane</location>
        <topology evidence="1">Multi-pass membrane protein</topology>
    </subcellularLocation>
</comment>
<feature type="transmembrane region" description="Helical" evidence="6">
    <location>
        <begin position="30"/>
        <end position="49"/>
    </location>
</feature>
<evidence type="ECO:0000313" key="8">
    <source>
        <dbReference type="Proteomes" id="UP000617634"/>
    </source>
</evidence>
<reference evidence="7" key="1">
    <citation type="submission" date="2020-11" db="EMBL/GenBank/DDBJ databases">
        <title>Novosphingobium aureum sp. nov., a marine bacterium isolated from sediment of a salt flat.</title>
        <authorList>
            <person name="Yoo Y."/>
            <person name="Kim J.-J."/>
        </authorList>
    </citation>
    <scope>NUCLEOTIDE SEQUENCE</scope>
    <source>
        <strain evidence="7">YJ-S2-02</strain>
    </source>
</reference>
<evidence type="ECO:0000256" key="5">
    <source>
        <dbReference type="ARBA" id="ARBA00023136"/>
    </source>
</evidence>
<dbReference type="AlphaFoldDB" id="A0A931MJD8"/>
<evidence type="ECO:0000256" key="1">
    <source>
        <dbReference type="ARBA" id="ARBA00004651"/>
    </source>
</evidence>
<evidence type="ECO:0000256" key="2">
    <source>
        <dbReference type="ARBA" id="ARBA00022475"/>
    </source>
</evidence>
<dbReference type="Proteomes" id="UP000617634">
    <property type="component" value="Unassembled WGS sequence"/>
</dbReference>
<keyword evidence="2" id="KW-1003">Cell membrane</keyword>
<feature type="transmembrane region" description="Helical" evidence="6">
    <location>
        <begin position="162"/>
        <end position="187"/>
    </location>
</feature>
<gene>
    <name evidence="7" type="ORF">I5E68_01950</name>
</gene>
<comment type="caution">
    <text evidence="7">The sequence shown here is derived from an EMBL/GenBank/DDBJ whole genome shotgun (WGS) entry which is preliminary data.</text>
</comment>
<dbReference type="EMBL" id="JADZGI010000001">
    <property type="protein sequence ID" value="MBH0111712.1"/>
    <property type="molecule type" value="Genomic_DNA"/>
</dbReference>
<keyword evidence="5 6" id="KW-0472">Membrane</keyword>
<feature type="transmembrane region" description="Helical" evidence="6">
    <location>
        <begin position="90"/>
        <end position="108"/>
    </location>
</feature>
<name>A0A931MJD8_9SPHN</name>
<proteinExistence type="predicted"/>
<feature type="transmembrane region" description="Helical" evidence="6">
    <location>
        <begin position="120"/>
        <end position="142"/>
    </location>
</feature>
<evidence type="ECO:0000256" key="6">
    <source>
        <dbReference type="SAM" id="Phobius"/>
    </source>
</evidence>
<dbReference type="InterPro" id="IPR019108">
    <property type="entry name" value="Caa3_assmbl_CtaG-rel"/>
</dbReference>
<organism evidence="7 8">
    <name type="scientific">Novosphingobium aureum</name>
    <dbReference type="NCBI Taxonomy" id="2792964"/>
    <lineage>
        <taxon>Bacteria</taxon>
        <taxon>Pseudomonadati</taxon>
        <taxon>Pseudomonadota</taxon>
        <taxon>Alphaproteobacteria</taxon>
        <taxon>Sphingomonadales</taxon>
        <taxon>Sphingomonadaceae</taxon>
        <taxon>Novosphingobium</taxon>
    </lineage>
</organism>
<dbReference type="GO" id="GO:0005886">
    <property type="term" value="C:plasma membrane"/>
    <property type="evidence" value="ECO:0007669"/>
    <property type="project" value="UniProtKB-SubCell"/>
</dbReference>
<sequence length="195" mass="20055">MRRATLLAGIVLVPLGWALAGLGMTGHMAGHMIAVALAAPLLAAGLAGTRLDAAARFPRRVTPMAMMPLEAAVVWGWHLPLLRDLADASLLAMLAEQAMFLASGYLLWNAVIHAPQRAAGVGALLLTSMHMTLLGVLIGLAPRALYCGSPAFGLDALADQQLGAVIMLLVGAASYLVGGLALLALILKSPAENPA</sequence>
<evidence type="ECO:0000256" key="3">
    <source>
        <dbReference type="ARBA" id="ARBA00022692"/>
    </source>
</evidence>
<evidence type="ECO:0000313" key="7">
    <source>
        <dbReference type="EMBL" id="MBH0111712.1"/>
    </source>
</evidence>
<keyword evidence="4 6" id="KW-1133">Transmembrane helix</keyword>
<keyword evidence="3 6" id="KW-0812">Transmembrane</keyword>
<protein>
    <submittedName>
        <fullName evidence="7">Cytochrome c oxidase assembly protein</fullName>
    </submittedName>
</protein>
<accession>A0A931MJD8</accession>
<keyword evidence="8" id="KW-1185">Reference proteome</keyword>
<dbReference type="Pfam" id="PF09678">
    <property type="entry name" value="Caa3_CtaG"/>
    <property type="match status" value="1"/>
</dbReference>
<evidence type="ECO:0000256" key="4">
    <source>
        <dbReference type="ARBA" id="ARBA00022989"/>
    </source>
</evidence>
<feature type="transmembrane region" description="Helical" evidence="6">
    <location>
        <begin position="61"/>
        <end position="78"/>
    </location>
</feature>